<dbReference type="CDD" id="cd06257">
    <property type="entry name" value="DnaJ"/>
    <property type="match status" value="1"/>
</dbReference>
<dbReference type="GO" id="GO:0071218">
    <property type="term" value="P:cellular response to misfolded protein"/>
    <property type="evidence" value="ECO:0007669"/>
    <property type="project" value="TreeGrafter"/>
</dbReference>
<dbReference type="AlphaFoldDB" id="A0A3M9MWP0"/>
<keyword evidence="1" id="KW-1133">Transmembrane helix</keyword>
<feature type="transmembrane region" description="Helical" evidence="1">
    <location>
        <begin position="168"/>
        <end position="186"/>
    </location>
</feature>
<organism evidence="3 4">
    <name type="scientific">Rufibacter immobilis</name>
    <dbReference type="NCBI Taxonomy" id="1348778"/>
    <lineage>
        <taxon>Bacteria</taxon>
        <taxon>Pseudomonadati</taxon>
        <taxon>Bacteroidota</taxon>
        <taxon>Cytophagia</taxon>
        <taxon>Cytophagales</taxon>
        <taxon>Hymenobacteraceae</taxon>
        <taxon>Rufibacter</taxon>
    </lineage>
</organism>
<dbReference type="Pfam" id="PF00226">
    <property type="entry name" value="DnaJ"/>
    <property type="match status" value="1"/>
</dbReference>
<dbReference type="Gene3D" id="1.10.287.110">
    <property type="entry name" value="DnaJ domain"/>
    <property type="match status" value="1"/>
</dbReference>
<dbReference type="InterPro" id="IPR001623">
    <property type="entry name" value="DnaJ_domain"/>
</dbReference>
<evidence type="ECO:0000313" key="3">
    <source>
        <dbReference type="EMBL" id="RNI29972.1"/>
    </source>
</evidence>
<keyword evidence="1" id="KW-0812">Transmembrane</keyword>
<dbReference type="PANTHER" id="PTHR43908">
    <property type="entry name" value="AT29763P-RELATED"/>
    <property type="match status" value="1"/>
</dbReference>
<sequence length="204" mass="23660">MLAESYRILQVPFGAQMPEVRRAYRQLVLQYHPDRNQAPGAQEIFLRVQAAYEYLQRFQEELNASPSSRTSAPPPKPPSDWERYQYVYDPPADPKEYNAWAAVARERARRQKEKDYAAYVQRTQAMKLKWWYPLARYSSYGILTLGLMAGAAFIVIPLLFLVTGNFKASLMGILMVPMGIKIIQVMRDLRQDIRKHFGEDLSQP</sequence>
<dbReference type="EMBL" id="RJJE01000009">
    <property type="protein sequence ID" value="RNI29972.1"/>
    <property type="molecule type" value="Genomic_DNA"/>
</dbReference>
<feature type="transmembrane region" description="Helical" evidence="1">
    <location>
        <begin position="137"/>
        <end position="162"/>
    </location>
</feature>
<gene>
    <name evidence="3" type="ORF">EFA69_10620</name>
</gene>
<dbReference type="SMART" id="SM00271">
    <property type="entry name" value="DnaJ"/>
    <property type="match status" value="1"/>
</dbReference>
<dbReference type="Proteomes" id="UP000271010">
    <property type="component" value="Unassembled WGS sequence"/>
</dbReference>
<name>A0A3M9MWP0_9BACT</name>
<dbReference type="PROSITE" id="PS50076">
    <property type="entry name" value="DNAJ_2"/>
    <property type="match status" value="1"/>
</dbReference>
<dbReference type="PANTHER" id="PTHR43908:SF3">
    <property type="entry name" value="AT29763P-RELATED"/>
    <property type="match status" value="1"/>
</dbReference>
<dbReference type="GO" id="GO:0030544">
    <property type="term" value="F:Hsp70 protein binding"/>
    <property type="evidence" value="ECO:0007669"/>
    <property type="project" value="TreeGrafter"/>
</dbReference>
<dbReference type="InterPro" id="IPR036869">
    <property type="entry name" value="J_dom_sf"/>
</dbReference>
<protein>
    <recommendedName>
        <fullName evidence="2">J domain-containing protein</fullName>
    </recommendedName>
</protein>
<evidence type="ECO:0000259" key="2">
    <source>
        <dbReference type="PROSITE" id="PS50076"/>
    </source>
</evidence>
<keyword evidence="1" id="KW-0472">Membrane</keyword>
<reference evidence="3 4" key="1">
    <citation type="submission" date="2018-11" db="EMBL/GenBank/DDBJ databases">
        <title>Rufibacter latericius sp. nov., isolated from water in Baiyang Lake.</title>
        <authorList>
            <person name="Yang Y."/>
        </authorList>
    </citation>
    <scope>NUCLEOTIDE SEQUENCE [LARGE SCALE GENOMIC DNA]</scope>
    <source>
        <strain evidence="3 4">MCC P1</strain>
    </source>
</reference>
<keyword evidence="4" id="KW-1185">Reference proteome</keyword>
<evidence type="ECO:0000313" key="4">
    <source>
        <dbReference type="Proteomes" id="UP000271010"/>
    </source>
</evidence>
<dbReference type="OrthoDB" id="9779622at2"/>
<comment type="caution">
    <text evidence="3">The sequence shown here is derived from an EMBL/GenBank/DDBJ whole genome shotgun (WGS) entry which is preliminary data.</text>
</comment>
<evidence type="ECO:0000256" key="1">
    <source>
        <dbReference type="SAM" id="Phobius"/>
    </source>
</evidence>
<dbReference type="PRINTS" id="PR00625">
    <property type="entry name" value="JDOMAIN"/>
</dbReference>
<dbReference type="SUPFAM" id="SSF46565">
    <property type="entry name" value="Chaperone J-domain"/>
    <property type="match status" value="1"/>
</dbReference>
<dbReference type="InterPro" id="IPR051100">
    <property type="entry name" value="DnaJ_subfamily_B/C"/>
</dbReference>
<proteinExistence type="predicted"/>
<accession>A0A3M9MWP0</accession>
<dbReference type="RefSeq" id="WP_123133053.1">
    <property type="nucleotide sequence ID" value="NZ_RJJE01000009.1"/>
</dbReference>
<feature type="domain" description="J" evidence="2">
    <location>
        <begin position="4"/>
        <end position="60"/>
    </location>
</feature>